<dbReference type="InterPro" id="IPR002347">
    <property type="entry name" value="SDR_fam"/>
</dbReference>
<keyword evidence="2" id="KW-0560">Oxidoreductase</keyword>
<dbReference type="PROSITE" id="PS00061">
    <property type="entry name" value="ADH_SHORT"/>
    <property type="match status" value="1"/>
</dbReference>
<dbReference type="CDD" id="cd05233">
    <property type="entry name" value="SDR_c"/>
    <property type="match status" value="1"/>
</dbReference>
<dbReference type="PRINTS" id="PR00081">
    <property type="entry name" value="GDHRDH"/>
</dbReference>
<proteinExistence type="inferred from homology"/>
<reference evidence="3" key="1">
    <citation type="submission" date="2018-07" db="EMBL/GenBank/DDBJ databases">
        <title>Complete genome sequence of Sphingomonas bisphenolicum strain AO1, a bisphenol A degradative bacterium isolated from Japanese farm field.</title>
        <authorList>
            <person name="Murakami M."/>
            <person name="Koh M."/>
            <person name="Koba S."/>
            <person name="Matsumura Y."/>
        </authorList>
    </citation>
    <scope>NUCLEOTIDE SEQUENCE</scope>
    <source>
        <strain evidence="3">AO1</strain>
    </source>
</reference>
<dbReference type="InterPro" id="IPR020904">
    <property type="entry name" value="Sc_DH/Rdtase_CS"/>
</dbReference>
<dbReference type="InterPro" id="IPR036291">
    <property type="entry name" value="NAD(P)-bd_dom_sf"/>
</dbReference>
<dbReference type="Gene3D" id="3.40.50.720">
    <property type="entry name" value="NAD(P)-binding Rossmann-like Domain"/>
    <property type="match status" value="1"/>
</dbReference>
<keyword evidence="4" id="KW-1185">Reference proteome</keyword>
<dbReference type="PANTHER" id="PTHR43391">
    <property type="entry name" value="RETINOL DEHYDROGENASE-RELATED"/>
    <property type="match status" value="1"/>
</dbReference>
<evidence type="ECO:0000313" key="3">
    <source>
        <dbReference type="EMBL" id="BBF71981.1"/>
    </source>
</evidence>
<comment type="similarity">
    <text evidence="1">Belongs to the short-chain dehydrogenases/reductases (SDR) family.</text>
</comment>
<evidence type="ECO:0000313" key="4">
    <source>
        <dbReference type="Proteomes" id="UP001059971"/>
    </source>
</evidence>
<gene>
    <name evidence="3" type="ORF">SBA_ch2_5140</name>
</gene>
<evidence type="ECO:0000256" key="2">
    <source>
        <dbReference type="ARBA" id="ARBA00023002"/>
    </source>
</evidence>
<dbReference type="PANTHER" id="PTHR43391:SF82">
    <property type="entry name" value="OXIDOREDUCTASE SADH-RELATED"/>
    <property type="match status" value="1"/>
</dbReference>
<dbReference type="EMBL" id="AP018818">
    <property type="protein sequence ID" value="BBF71981.1"/>
    <property type="molecule type" value="Genomic_DNA"/>
</dbReference>
<sequence>MIADLTLNDWRWMLDINLWGVIHGVHAFLPYMKRNADGGHIINTSSQAGLLSGPAFGPYCVSKYGVVALTEVLAQELELEGSALKASVLLPGPTQTAIATGSRHRKDAGAAALKDIDLNDIDLFDGPIPWKSPRRSARSCWMASRAASFIFSPTPSCRSRFSIGSTKFVAPPIGHCPPQPATMVQP</sequence>
<accession>A0ABN5WI64</accession>
<dbReference type="SUPFAM" id="SSF51735">
    <property type="entry name" value="NAD(P)-binding Rossmann-fold domains"/>
    <property type="match status" value="1"/>
</dbReference>
<protein>
    <submittedName>
        <fullName evidence="3">Uncharacterized protein</fullName>
    </submittedName>
</protein>
<evidence type="ECO:0000256" key="1">
    <source>
        <dbReference type="ARBA" id="ARBA00006484"/>
    </source>
</evidence>
<name>A0ABN5WI64_9SPHN</name>
<organism evidence="3 4">
    <name type="scientific">Sphingomonas bisphenolicum</name>
    <dbReference type="NCBI Taxonomy" id="296544"/>
    <lineage>
        <taxon>Bacteria</taxon>
        <taxon>Pseudomonadati</taxon>
        <taxon>Pseudomonadota</taxon>
        <taxon>Alphaproteobacteria</taxon>
        <taxon>Sphingomonadales</taxon>
        <taxon>Sphingomonadaceae</taxon>
        <taxon>Sphingomonas</taxon>
    </lineage>
</organism>
<dbReference type="Proteomes" id="UP001059971">
    <property type="component" value="Chromosome 2"/>
</dbReference>
<dbReference type="Pfam" id="PF00106">
    <property type="entry name" value="adh_short"/>
    <property type="match status" value="1"/>
</dbReference>